<feature type="non-terminal residue" evidence="2">
    <location>
        <position position="144"/>
    </location>
</feature>
<evidence type="ECO:0000313" key="3">
    <source>
        <dbReference type="Proteomes" id="UP000762676"/>
    </source>
</evidence>
<proteinExistence type="predicted"/>
<comment type="caution">
    <text evidence="2">The sequence shown here is derived from an EMBL/GenBank/DDBJ whole genome shotgun (WGS) entry which is preliminary data.</text>
</comment>
<evidence type="ECO:0000313" key="2">
    <source>
        <dbReference type="EMBL" id="GFS14712.1"/>
    </source>
</evidence>
<dbReference type="AlphaFoldDB" id="A0AAV4J171"/>
<sequence>MRLRPFRDSGHDKYIVGSKQPALAKTSKGRPSKANKGMPTKTSQATPTKTSQQATPTKTTQQATPTKAQEASASKPSLMESWWRSSEESARGILGSMGSLRGQSQSVASSKVRQSKARPSTMSMGSDDSAEYRAGMTRERGSLR</sequence>
<evidence type="ECO:0000256" key="1">
    <source>
        <dbReference type="SAM" id="MobiDB-lite"/>
    </source>
</evidence>
<feature type="region of interest" description="Disordered" evidence="1">
    <location>
        <begin position="1"/>
        <end position="144"/>
    </location>
</feature>
<keyword evidence="3" id="KW-1185">Reference proteome</keyword>
<feature type="compositionally biased region" description="Low complexity" evidence="1">
    <location>
        <begin position="39"/>
        <end position="69"/>
    </location>
</feature>
<reference evidence="2 3" key="1">
    <citation type="journal article" date="2021" name="Elife">
        <title>Chloroplast acquisition without the gene transfer in kleptoplastic sea slugs, Plakobranchus ocellatus.</title>
        <authorList>
            <person name="Maeda T."/>
            <person name="Takahashi S."/>
            <person name="Yoshida T."/>
            <person name="Shimamura S."/>
            <person name="Takaki Y."/>
            <person name="Nagai Y."/>
            <person name="Toyoda A."/>
            <person name="Suzuki Y."/>
            <person name="Arimoto A."/>
            <person name="Ishii H."/>
            <person name="Satoh N."/>
            <person name="Nishiyama T."/>
            <person name="Hasebe M."/>
            <person name="Maruyama T."/>
            <person name="Minagawa J."/>
            <person name="Obokata J."/>
            <person name="Shigenobu S."/>
        </authorList>
    </citation>
    <scope>NUCLEOTIDE SEQUENCE [LARGE SCALE GENOMIC DNA]</scope>
</reference>
<organism evidence="2 3">
    <name type="scientific">Elysia marginata</name>
    <dbReference type="NCBI Taxonomy" id="1093978"/>
    <lineage>
        <taxon>Eukaryota</taxon>
        <taxon>Metazoa</taxon>
        <taxon>Spiralia</taxon>
        <taxon>Lophotrochozoa</taxon>
        <taxon>Mollusca</taxon>
        <taxon>Gastropoda</taxon>
        <taxon>Heterobranchia</taxon>
        <taxon>Euthyneura</taxon>
        <taxon>Panpulmonata</taxon>
        <taxon>Sacoglossa</taxon>
        <taxon>Placobranchoidea</taxon>
        <taxon>Plakobranchidae</taxon>
        <taxon>Elysia</taxon>
    </lineage>
</organism>
<feature type="compositionally biased region" description="Polar residues" evidence="1">
    <location>
        <begin position="101"/>
        <end position="126"/>
    </location>
</feature>
<feature type="compositionally biased region" description="Basic and acidic residues" evidence="1">
    <location>
        <begin position="1"/>
        <end position="14"/>
    </location>
</feature>
<gene>
    <name evidence="2" type="ORF">ElyMa_004913900</name>
</gene>
<dbReference type="EMBL" id="BMAT01009845">
    <property type="protein sequence ID" value="GFS14712.1"/>
    <property type="molecule type" value="Genomic_DNA"/>
</dbReference>
<dbReference type="Proteomes" id="UP000762676">
    <property type="component" value="Unassembled WGS sequence"/>
</dbReference>
<name>A0AAV4J171_9GAST</name>
<protein>
    <submittedName>
        <fullName evidence="2">Uncharacterized protein</fullName>
    </submittedName>
</protein>
<accession>A0AAV4J171</accession>